<evidence type="ECO:0000259" key="2">
    <source>
        <dbReference type="PROSITE" id="PS51724"/>
    </source>
</evidence>
<dbReference type="Proteomes" id="UP000280507">
    <property type="component" value="Unassembled WGS sequence"/>
</dbReference>
<dbReference type="Pfam" id="PF05036">
    <property type="entry name" value="SPOR"/>
    <property type="match status" value="1"/>
</dbReference>
<keyword evidence="1" id="KW-0732">Signal</keyword>
<keyword evidence="4" id="KW-1185">Reference proteome</keyword>
<proteinExistence type="predicted"/>
<feature type="domain" description="SPOR" evidence="2">
    <location>
        <begin position="117"/>
        <end position="193"/>
    </location>
</feature>
<dbReference type="InterPro" id="IPR036680">
    <property type="entry name" value="SPOR-like_sf"/>
</dbReference>
<evidence type="ECO:0000313" key="4">
    <source>
        <dbReference type="Proteomes" id="UP000280507"/>
    </source>
</evidence>
<sequence length="234" mass="27080">MKWLFLFIVLLNAAFLSWHSFVQDTTERTTEVVYAPPVSEKVYLLSERVANDVPQELVSSDQRVSLEEALKKAMDQSKTDQNIAFCARIETEKTEDAKQVVQALTAFNWAYEKTEVSGKRSKFWLYIAAPETPEMARNIVSDLSSKSIDSFVINRAEMKNRISLGLYSSSERAEQARQRIQDVSGYQVDIYEHLRTVPLEQFDVTQSIQEKEWERFVSRLDLSKMMIKLEKKSC</sequence>
<reference evidence="3 4" key="1">
    <citation type="journal article" date="2012" name="Int. J. Syst. Evol. Microbiol.">
        <title>Marinomonas hwangdonensis sp. nov., isolated from seawater.</title>
        <authorList>
            <person name="Jung Y.T."/>
            <person name="Oh T.K."/>
            <person name="Yoon J.H."/>
        </authorList>
    </citation>
    <scope>NUCLEOTIDE SEQUENCE [LARGE SCALE GENOMIC DNA]</scope>
    <source>
        <strain evidence="3 4">HDW-15</strain>
    </source>
</reference>
<dbReference type="RefSeq" id="WP_123096675.1">
    <property type="nucleotide sequence ID" value="NZ_RIZG01000012.1"/>
</dbReference>
<dbReference type="Gene3D" id="3.30.70.1070">
    <property type="entry name" value="Sporulation related repeat"/>
    <property type="match status" value="1"/>
</dbReference>
<dbReference type="PROSITE" id="PS51724">
    <property type="entry name" value="SPOR"/>
    <property type="match status" value="1"/>
</dbReference>
<dbReference type="InterPro" id="IPR007730">
    <property type="entry name" value="SPOR-like_dom"/>
</dbReference>
<feature type="signal peptide" evidence="1">
    <location>
        <begin position="1"/>
        <end position="22"/>
    </location>
</feature>
<name>A0A3M8PYW1_9GAMM</name>
<dbReference type="GO" id="GO:0042834">
    <property type="term" value="F:peptidoglycan binding"/>
    <property type="evidence" value="ECO:0007669"/>
    <property type="project" value="InterPro"/>
</dbReference>
<organism evidence="3 4">
    <name type="scientific">Marinomonas hwangdonensis</name>
    <dbReference type="NCBI Taxonomy" id="1053647"/>
    <lineage>
        <taxon>Bacteria</taxon>
        <taxon>Pseudomonadati</taxon>
        <taxon>Pseudomonadota</taxon>
        <taxon>Gammaproteobacteria</taxon>
        <taxon>Oceanospirillales</taxon>
        <taxon>Oceanospirillaceae</taxon>
        <taxon>Marinomonas</taxon>
    </lineage>
</organism>
<accession>A0A3M8PYW1</accession>
<dbReference type="OrthoDB" id="6193567at2"/>
<protein>
    <submittedName>
        <fullName evidence="3">SPOR domain-containing protein</fullName>
    </submittedName>
</protein>
<gene>
    <name evidence="3" type="ORF">EBI00_14530</name>
</gene>
<feature type="chain" id="PRO_5018181729" evidence="1">
    <location>
        <begin position="23"/>
        <end position="234"/>
    </location>
</feature>
<evidence type="ECO:0000313" key="3">
    <source>
        <dbReference type="EMBL" id="RNF48531.1"/>
    </source>
</evidence>
<comment type="caution">
    <text evidence="3">The sequence shown here is derived from an EMBL/GenBank/DDBJ whole genome shotgun (WGS) entry which is preliminary data.</text>
</comment>
<dbReference type="SUPFAM" id="SSF110997">
    <property type="entry name" value="Sporulation related repeat"/>
    <property type="match status" value="1"/>
</dbReference>
<dbReference type="EMBL" id="RIZG01000012">
    <property type="protein sequence ID" value="RNF48531.1"/>
    <property type="molecule type" value="Genomic_DNA"/>
</dbReference>
<evidence type="ECO:0000256" key="1">
    <source>
        <dbReference type="SAM" id="SignalP"/>
    </source>
</evidence>
<dbReference type="AlphaFoldDB" id="A0A3M8PYW1"/>